<protein>
    <submittedName>
        <fullName evidence="3">Uncharacterized protein</fullName>
    </submittedName>
</protein>
<evidence type="ECO:0000313" key="3">
    <source>
        <dbReference type="EMBL" id="MDR5586788.1"/>
    </source>
</evidence>
<organism evidence="3 4">
    <name type="scientific">Clostridium aquiflavi</name>
    <dbReference type="NCBI Taxonomy" id="3073603"/>
    <lineage>
        <taxon>Bacteria</taxon>
        <taxon>Bacillati</taxon>
        <taxon>Bacillota</taxon>
        <taxon>Clostridia</taxon>
        <taxon>Eubacteriales</taxon>
        <taxon>Clostridiaceae</taxon>
        <taxon>Clostridium</taxon>
    </lineage>
</organism>
<feature type="coiled-coil region" evidence="1">
    <location>
        <begin position="192"/>
        <end position="226"/>
    </location>
</feature>
<sequence length="374" mass="43998">MIKNKTKISTLILVASIAIMPSSAFASTTNFKLSADKVAALHENNNEQVTTSKNNNDVSIYENGNEENYSYESMINEYIFLSKNEKDILINTNKQEEDIYSKIDKIYEGQEILSSENKSKIIAYEKEIYNLQKNTKDINKKISIYNNKELVESYAFLSQDEKNLLLETYNQFDDIYEERNELFNGNTFDELNSQEEGKLKEYDDKINVLENKIKDIKQKINIDTNEKIIKEHTFLTQEERDKLLNAYNEMDYINLKIDEFYVLNSQENNPSSKELTELKEKLNNTRNSIKDLNKKVRIHCDKEAIEKYTNLTSDEKDTLLKIYNDVYEIEDKLDKIYNDKDELSTQEQKEADKLNSQIDILYEKIYTLEEKSIN</sequence>
<keyword evidence="1" id="KW-0175">Coiled coil</keyword>
<evidence type="ECO:0000256" key="2">
    <source>
        <dbReference type="SAM" id="SignalP"/>
    </source>
</evidence>
<keyword evidence="2" id="KW-0732">Signal</keyword>
<dbReference type="RefSeq" id="WP_309556143.1">
    <property type="nucleotide sequence ID" value="NZ_JAVJAN010000010.1"/>
</dbReference>
<proteinExistence type="predicted"/>
<gene>
    <name evidence="3" type="ORF">RGC78_04840</name>
</gene>
<evidence type="ECO:0000313" key="4">
    <source>
        <dbReference type="Proteomes" id="UP001256646"/>
    </source>
</evidence>
<feature type="chain" id="PRO_5046628443" evidence="2">
    <location>
        <begin position="27"/>
        <end position="374"/>
    </location>
</feature>
<keyword evidence="4" id="KW-1185">Reference proteome</keyword>
<comment type="caution">
    <text evidence="3">The sequence shown here is derived from an EMBL/GenBank/DDBJ whole genome shotgun (WGS) entry which is preliminary data.</text>
</comment>
<dbReference type="EMBL" id="JAVJAN010000010">
    <property type="protein sequence ID" value="MDR5586788.1"/>
    <property type="molecule type" value="Genomic_DNA"/>
</dbReference>
<name>A0ABU1EEH5_9CLOT</name>
<evidence type="ECO:0000256" key="1">
    <source>
        <dbReference type="SAM" id="Coils"/>
    </source>
</evidence>
<accession>A0ABU1EEH5</accession>
<dbReference type="Proteomes" id="UP001256646">
    <property type="component" value="Unassembled WGS sequence"/>
</dbReference>
<feature type="signal peptide" evidence="2">
    <location>
        <begin position="1"/>
        <end position="26"/>
    </location>
</feature>
<reference evidence="3 4" key="1">
    <citation type="submission" date="2023-09" db="EMBL/GenBank/DDBJ databases">
        <authorList>
            <person name="Zhai L."/>
        </authorList>
    </citation>
    <scope>NUCLEOTIDE SEQUENCE [LARGE SCALE GENOMIC DNA]</scope>
    <source>
        <strain evidence="3 4">5 N-1</strain>
    </source>
</reference>